<comment type="caution">
    <text evidence="2">The sequence shown here is derived from an EMBL/GenBank/DDBJ whole genome shotgun (WGS) entry which is preliminary data.</text>
</comment>
<feature type="region of interest" description="Disordered" evidence="1">
    <location>
        <begin position="179"/>
        <end position="203"/>
    </location>
</feature>
<keyword evidence="3" id="KW-1185">Reference proteome</keyword>
<reference evidence="2" key="1">
    <citation type="submission" date="2020-01" db="EMBL/GenBank/DDBJ databases">
        <title>Identification and distribution of gene clusters putatively required for synthesis of sphingolipid metabolism inhibitors in phylogenetically diverse species of the filamentous fungus Fusarium.</title>
        <authorList>
            <person name="Kim H.-S."/>
            <person name="Busman M."/>
            <person name="Brown D.W."/>
            <person name="Divon H."/>
            <person name="Uhlig S."/>
            <person name="Proctor R.H."/>
        </authorList>
    </citation>
    <scope>NUCLEOTIDE SEQUENCE</scope>
    <source>
        <strain evidence="2">NRRL 31653</strain>
    </source>
</reference>
<name>A0A9P5EG55_9HYPO</name>
<evidence type="ECO:0000313" key="3">
    <source>
        <dbReference type="Proteomes" id="UP000737391"/>
    </source>
</evidence>
<dbReference type="Proteomes" id="UP000737391">
    <property type="component" value="Unassembled WGS sequence"/>
</dbReference>
<dbReference type="AlphaFoldDB" id="A0A9P5EG55"/>
<accession>A0A9P5EG55</accession>
<proteinExistence type="predicted"/>
<feature type="compositionally biased region" description="Basic and acidic residues" evidence="1">
    <location>
        <begin position="194"/>
        <end position="203"/>
    </location>
</feature>
<dbReference type="OrthoDB" id="5074594at2759"/>
<feature type="compositionally biased region" description="Polar residues" evidence="1">
    <location>
        <begin position="273"/>
        <end position="293"/>
    </location>
</feature>
<gene>
    <name evidence="2" type="ORF">FAGAP_4124</name>
</gene>
<organism evidence="2 3">
    <name type="scientific">Fusarium agapanthi</name>
    <dbReference type="NCBI Taxonomy" id="1803897"/>
    <lineage>
        <taxon>Eukaryota</taxon>
        <taxon>Fungi</taxon>
        <taxon>Dikarya</taxon>
        <taxon>Ascomycota</taxon>
        <taxon>Pezizomycotina</taxon>
        <taxon>Sordariomycetes</taxon>
        <taxon>Hypocreomycetidae</taxon>
        <taxon>Hypocreales</taxon>
        <taxon>Nectriaceae</taxon>
        <taxon>Fusarium</taxon>
        <taxon>Fusarium fujikuroi species complex</taxon>
    </lineage>
</organism>
<protein>
    <submittedName>
        <fullName evidence="2">Uncharacterized protein</fullName>
    </submittedName>
</protein>
<evidence type="ECO:0000256" key="1">
    <source>
        <dbReference type="SAM" id="MobiDB-lite"/>
    </source>
</evidence>
<evidence type="ECO:0000313" key="2">
    <source>
        <dbReference type="EMBL" id="KAF4499673.1"/>
    </source>
</evidence>
<feature type="region of interest" description="Disordered" evidence="1">
    <location>
        <begin position="240"/>
        <end position="351"/>
    </location>
</feature>
<sequence length="630" mass="70098">MSGLEFFGAAAAIPTIVNQLSQFIKSTKETIQAIKKAVGDYEELTQDLVSISKVRHPRTNMPGWPNAMSKVIDSAGKTMDRVVKQIAKSEAASTSEELNFESLIQQMDRDIKTAQTKLETLEPGSSLKDRMNFVMRCRREIEAVIGKVSQTGMFLNITLVNLLMQAILEESSSNSLKASLHSNTFGPENSIEPQRVDGPSRAESIKSTISEKGSWYKGRLNDPNNSFQQLRPKFKRLFTTSTSNSSRRSEELPASVCPVIPPEPECISAPEDTGTSICPANATDGSPDQGTKSHTTEKSAPLSDMDPLTQEDTVDLGSPQADSAVPDIQDQSSFEGNANAREGCLDDDKPRAKDKIGRSENFMASNTFGYINSPKLMDILRNDKSTGKISHSPEPTDSIKQSLLDKRSWISAAIEKESSYGVLVFQRPDNWIQLAILPRDHDEATVLETPLLQGMENTPLSCHFDYIDSNTRNLRIYFFTANEERLSICTVRFRPPFLVGWSVMSFPNQARDTPPPLPGMGFFCGTDGNTISYASASGSLVSLSETEVGKWIVPFFFEEYPVCHGDQVTQRVRVVEPEKDEGPSLYLRIYRQGESTTHEFEGVDDWDHFFYRSNKIETSKKDIHWHVGVA</sequence>
<dbReference type="EMBL" id="LUFC02000243">
    <property type="protein sequence ID" value="KAF4499673.1"/>
    <property type="molecule type" value="Genomic_DNA"/>
</dbReference>